<dbReference type="SUPFAM" id="SSF103501">
    <property type="entry name" value="Respiratory nitrate reductase 1 gamma chain"/>
    <property type="match status" value="1"/>
</dbReference>
<proteinExistence type="predicted"/>
<evidence type="ECO:0000313" key="2">
    <source>
        <dbReference type="EMBL" id="EQD37812.1"/>
    </source>
</evidence>
<dbReference type="Gene3D" id="1.20.950.20">
    <property type="entry name" value="Transmembrane di-heme cytochromes, Chain C"/>
    <property type="match status" value="1"/>
</dbReference>
<dbReference type="InterPro" id="IPR036197">
    <property type="entry name" value="NarG-like_sf"/>
</dbReference>
<feature type="transmembrane region" description="Helical" evidence="1">
    <location>
        <begin position="82"/>
        <end position="99"/>
    </location>
</feature>
<keyword evidence="1" id="KW-1133">Transmembrane helix</keyword>
<comment type="caution">
    <text evidence="2">The sequence shown here is derived from an EMBL/GenBank/DDBJ whole genome shotgun (WGS) entry which is preliminary data.</text>
</comment>
<feature type="non-terminal residue" evidence="2">
    <location>
        <position position="127"/>
    </location>
</feature>
<evidence type="ECO:0000256" key="1">
    <source>
        <dbReference type="SAM" id="Phobius"/>
    </source>
</evidence>
<dbReference type="AlphaFoldDB" id="T0Z0T9"/>
<name>T0Z0T9_9ZZZZ</name>
<protein>
    <submittedName>
        <fullName evidence="2">Nitrate reductase gamma subunit</fullName>
    </submittedName>
</protein>
<gene>
    <name evidence="2" type="ORF">B1A_17386</name>
</gene>
<reference evidence="2" key="2">
    <citation type="journal article" date="2014" name="ISME J.">
        <title>Microbial stratification in low pH oxic and suboxic macroscopic growths along an acid mine drainage.</title>
        <authorList>
            <person name="Mendez-Garcia C."/>
            <person name="Mesa V."/>
            <person name="Sprenger R.R."/>
            <person name="Richter M."/>
            <person name="Diez M.S."/>
            <person name="Solano J."/>
            <person name="Bargiela R."/>
            <person name="Golyshina O.V."/>
            <person name="Manteca A."/>
            <person name="Ramos J.L."/>
            <person name="Gallego J.R."/>
            <person name="Llorente I."/>
            <person name="Martins Dos Santos V.A."/>
            <person name="Jensen O.N."/>
            <person name="Pelaez A.I."/>
            <person name="Sanchez J."/>
            <person name="Ferrer M."/>
        </authorList>
    </citation>
    <scope>NUCLEOTIDE SEQUENCE</scope>
</reference>
<dbReference type="EMBL" id="AUZX01012783">
    <property type="protein sequence ID" value="EQD37812.1"/>
    <property type="molecule type" value="Genomic_DNA"/>
</dbReference>
<keyword evidence="1" id="KW-0812">Transmembrane</keyword>
<reference evidence="2" key="1">
    <citation type="submission" date="2013-08" db="EMBL/GenBank/DDBJ databases">
        <authorList>
            <person name="Mendez C."/>
            <person name="Richter M."/>
            <person name="Ferrer M."/>
            <person name="Sanchez J."/>
        </authorList>
    </citation>
    <scope>NUCLEOTIDE SEQUENCE</scope>
</reference>
<organism evidence="2">
    <name type="scientific">mine drainage metagenome</name>
    <dbReference type="NCBI Taxonomy" id="410659"/>
    <lineage>
        <taxon>unclassified sequences</taxon>
        <taxon>metagenomes</taxon>
        <taxon>ecological metagenomes</taxon>
    </lineage>
</organism>
<accession>T0Z0T9</accession>
<feature type="transmembrane region" description="Helical" evidence="1">
    <location>
        <begin position="9"/>
        <end position="36"/>
    </location>
</feature>
<keyword evidence="1" id="KW-0472">Membrane</keyword>
<sequence>MQVADTPRLYVMSVITVTYALLLYTAMATFVVGVSYRVFMYARAPAPLRIPTMPAPMTRTGVVFRVAREVGLFESLFKSNKWTWIFAVMFHLGLLLEVLRHLRIFHSADLVLGGADSTGSGSSGGML</sequence>